<protein>
    <submittedName>
        <fullName evidence="2">Uncharacterized protein</fullName>
    </submittedName>
</protein>
<proteinExistence type="predicted"/>
<dbReference type="Proteomes" id="UP000887564">
    <property type="component" value="Unplaced"/>
</dbReference>
<dbReference type="AlphaFoldDB" id="A0A914RH25"/>
<accession>A0A914RH25</accession>
<organism evidence="1 2">
    <name type="scientific">Parascaris equorum</name>
    <name type="common">Equine roundworm</name>
    <dbReference type="NCBI Taxonomy" id="6256"/>
    <lineage>
        <taxon>Eukaryota</taxon>
        <taxon>Metazoa</taxon>
        <taxon>Ecdysozoa</taxon>
        <taxon>Nematoda</taxon>
        <taxon>Chromadorea</taxon>
        <taxon>Rhabditida</taxon>
        <taxon>Spirurina</taxon>
        <taxon>Ascaridomorpha</taxon>
        <taxon>Ascaridoidea</taxon>
        <taxon>Ascarididae</taxon>
        <taxon>Parascaris</taxon>
    </lineage>
</organism>
<name>A0A914RH25_PAREQ</name>
<evidence type="ECO:0000313" key="2">
    <source>
        <dbReference type="WBParaSite" id="PEQ_0000585601-mRNA-1"/>
    </source>
</evidence>
<dbReference type="WBParaSite" id="PEQ_0000585601-mRNA-1">
    <property type="protein sequence ID" value="PEQ_0000585601-mRNA-1"/>
    <property type="gene ID" value="PEQ_0000585601"/>
</dbReference>
<reference evidence="2" key="1">
    <citation type="submission" date="2022-11" db="UniProtKB">
        <authorList>
            <consortium name="WormBaseParasite"/>
        </authorList>
    </citation>
    <scope>IDENTIFICATION</scope>
</reference>
<evidence type="ECO:0000313" key="1">
    <source>
        <dbReference type="Proteomes" id="UP000887564"/>
    </source>
</evidence>
<keyword evidence="1" id="KW-1185">Reference proteome</keyword>
<sequence>MATPDGPINGPGVDTPAGRVIEASLRSSSPWHKATWGDWEFLPLIDFGVTLLRRLPSKKLNTTYMSSDELVSSISPLDKIVCTI</sequence>